<dbReference type="AlphaFoldDB" id="A0AAV4EHY7"/>
<accession>A0AAV4EHY7</accession>
<dbReference type="Proteomes" id="UP000762676">
    <property type="component" value="Unassembled WGS sequence"/>
</dbReference>
<keyword evidence="1" id="KW-0812">Transmembrane</keyword>
<keyword evidence="1" id="KW-0472">Membrane</keyword>
<feature type="transmembrane region" description="Helical" evidence="1">
    <location>
        <begin position="170"/>
        <end position="194"/>
    </location>
</feature>
<protein>
    <submittedName>
        <fullName evidence="2">Nose resistant to fluoxetine protein 6-like</fullName>
    </submittedName>
</protein>
<comment type="caution">
    <text evidence="2">The sequence shown here is derived from an EMBL/GenBank/DDBJ whole genome shotgun (WGS) entry which is preliminary data.</text>
</comment>
<evidence type="ECO:0000313" key="3">
    <source>
        <dbReference type="Proteomes" id="UP000762676"/>
    </source>
</evidence>
<feature type="transmembrane region" description="Helical" evidence="1">
    <location>
        <begin position="283"/>
        <end position="304"/>
    </location>
</feature>
<organism evidence="2 3">
    <name type="scientific">Elysia marginata</name>
    <dbReference type="NCBI Taxonomy" id="1093978"/>
    <lineage>
        <taxon>Eukaryota</taxon>
        <taxon>Metazoa</taxon>
        <taxon>Spiralia</taxon>
        <taxon>Lophotrochozoa</taxon>
        <taxon>Mollusca</taxon>
        <taxon>Gastropoda</taxon>
        <taxon>Heterobranchia</taxon>
        <taxon>Euthyneura</taxon>
        <taxon>Panpulmonata</taxon>
        <taxon>Sacoglossa</taxon>
        <taxon>Placobranchoidea</taxon>
        <taxon>Plakobranchidae</taxon>
        <taxon>Elysia</taxon>
    </lineage>
</organism>
<dbReference type="InterPro" id="IPR052728">
    <property type="entry name" value="O2_lipid_transport_reg"/>
</dbReference>
<evidence type="ECO:0000313" key="2">
    <source>
        <dbReference type="EMBL" id="GFR60240.1"/>
    </source>
</evidence>
<dbReference type="PANTHER" id="PTHR11161">
    <property type="entry name" value="O-ACYLTRANSFERASE"/>
    <property type="match status" value="1"/>
</dbReference>
<reference evidence="2 3" key="1">
    <citation type="journal article" date="2021" name="Elife">
        <title>Chloroplast acquisition without the gene transfer in kleptoplastic sea slugs, Plakobranchus ocellatus.</title>
        <authorList>
            <person name="Maeda T."/>
            <person name="Takahashi S."/>
            <person name="Yoshida T."/>
            <person name="Shimamura S."/>
            <person name="Takaki Y."/>
            <person name="Nagai Y."/>
            <person name="Toyoda A."/>
            <person name="Suzuki Y."/>
            <person name="Arimoto A."/>
            <person name="Ishii H."/>
            <person name="Satoh N."/>
            <person name="Nishiyama T."/>
            <person name="Hasebe M."/>
            <person name="Maruyama T."/>
            <person name="Minagawa J."/>
            <person name="Obokata J."/>
            <person name="Shigenobu S."/>
        </authorList>
    </citation>
    <scope>NUCLEOTIDE SEQUENCE [LARGE SCALE GENOMIC DNA]</scope>
</reference>
<keyword evidence="1" id="KW-1133">Transmembrane helix</keyword>
<feature type="transmembrane region" description="Helical" evidence="1">
    <location>
        <begin position="243"/>
        <end position="263"/>
    </location>
</feature>
<keyword evidence="3" id="KW-1185">Reference proteome</keyword>
<proteinExistence type="predicted"/>
<evidence type="ECO:0000256" key="1">
    <source>
        <dbReference type="SAM" id="Phobius"/>
    </source>
</evidence>
<dbReference type="PANTHER" id="PTHR11161:SF72">
    <property type="entry name" value="FI21449P1"/>
    <property type="match status" value="1"/>
</dbReference>
<sequence>MTLTSFQCTFPEQNEVRTSTFGIGPPKALDKPITAGEVRKSLDRLKNNRASGQDGISAELLKYGTKALDEQLAIIFNDTFEKHQDPNINIGELIAISKPSKPKGGKFLGRSITTLPNVLNKDLSRLPTSELRLKTNEDLDHLRSIAQDRQQWKGLTTKIREAAEESRRRILGYIIAAMLISIHLASNFGLVYEYDFDVIRNNAGFSGLLYLRPWSRVGPFVIGLLFGYILYRTKCKMHMNKLLVIIGWVLAIGSVLTVSFVTYDQNKNFLSDPQGWPSWGKAFYEMLCRPVWALVLGWIVVACATGHGGKYSPKIWYSLL</sequence>
<dbReference type="EMBL" id="BMAT01003668">
    <property type="protein sequence ID" value="GFR60240.1"/>
    <property type="molecule type" value="Genomic_DNA"/>
</dbReference>
<gene>
    <name evidence="2" type="ORF">ElyMa_001817400</name>
</gene>
<feature type="transmembrane region" description="Helical" evidence="1">
    <location>
        <begin position="214"/>
        <end position="231"/>
    </location>
</feature>
<name>A0AAV4EHY7_9GAST</name>